<dbReference type="InterPro" id="IPR019734">
    <property type="entry name" value="TPR_rpt"/>
</dbReference>
<dbReference type="Pfam" id="PF00149">
    <property type="entry name" value="Metallophos"/>
    <property type="match status" value="1"/>
</dbReference>
<dbReference type="InterPro" id="IPR004843">
    <property type="entry name" value="Calcineurin-like_PHP"/>
</dbReference>
<dbReference type="SUPFAM" id="SSF56300">
    <property type="entry name" value="Metallo-dependent phosphatases"/>
    <property type="match status" value="1"/>
</dbReference>
<keyword evidence="5" id="KW-0677">Repeat</keyword>
<accession>A0A023B8K1</accession>
<organism evidence="11 12">
    <name type="scientific">Gregarina niphandrodes</name>
    <name type="common">Septate eugregarine</name>
    <dbReference type="NCBI Taxonomy" id="110365"/>
    <lineage>
        <taxon>Eukaryota</taxon>
        <taxon>Sar</taxon>
        <taxon>Alveolata</taxon>
        <taxon>Apicomplexa</taxon>
        <taxon>Conoidasida</taxon>
        <taxon>Gregarinasina</taxon>
        <taxon>Eugregarinorida</taxon>
        <taxon>Gregarinidae</taxon>
        <taxon>Gregarina</taxon>
    </lineage>
</organism>
<dbReference type="VEuPathDB" id="CryptoDB:GNI_059440"/>
<dbReference type="InterPro" id="IPR011990">
    <property type="entry name" value="TPR-like_helical_dom_sf"/>
</dbReference>
<evidence type="ECO:0000256" key="5">
    <source>
        <dbReference type="ARBA" id="ARBA00022737"/>
    </source>
</evidence>
<evidence type="ECO:0000256" key="9">
    <source>
        <dbReference type="PROSITE-ProRule" id="PRU00339"/>
    </source>
</evidence>
<sequence length="540" mass="60221">MSVEVNPAVSSTIISQIESQKLKGNALVAKGEFGKALEVYEECLSQICHCPGIKLPPSVEYKSPKELLTSAPSEEEVVMLFRKTVPAILSNSALCSMKLENFGDAITQSTQALDISQNSFVKAFFRRGSAYFMLNQFKLAVNDFRRVTQALPHDQDALMRLKEAQKMLQQERFAAAIAADKPTRPSVSGPTLEWKIDTSYKGPTYTRKMFEPEEGEGLSRPEEKLAFFESVLSFMRGQGILDRAVIRDIILDATSQSERLPNVVPIKVPAEGCVKVCGDVHGQFYDLMTIFEKFGLPNATNRYVFNGDFVDRGSFSLEVMLTLYLARLIWPTGVYLTRGNHESREMTMMYGFEGEIRAKSCSSLYDLFLESFEYLPLAHLLENKAFIVHGGLSTQPDVTLEQIGAIERAYARPPPSLMEDLLWADPQDRPGSSPSRRGVSKLFGPDVTDNFLTTNNLKLVIRSHEMKLSGYEATHGGKLVTVFSAPNYCDQMGNKGAVLFFTHKTLTQEPMYEVEYFEATSNKPAIPAMAYANRLVSGGM</sequence>
<dbReference type="PRINTS" id="PR00114">
    <property type="entry name" value="STPHPHTASE"/>
</dbReference>
<dbReference type="PIRSF" id="PIRSF033096">
    <property type="entry name" value="PPPtase_5"/>
    <property type="match status" value="1"/>
</dbReference>
<evidence type="ECO:0000256" key="7">
    <source>
        <dbReference type="ARBA" id="ARBA00023211"/>
    </source>
</evidence>
<dbReference type="InterPro" id="IPR013235">
    <property type="entry name" value="PPP_dom"/>
</dbReference>
<dbReference type="GO" id="GO:0004722">
    <property type="term" value="F:protein serine/threonine phosphatase activity"/>
    <property type="evidence" value="ECO:0007669"/>
    <property type="project" value="UniProtKB-EC"/>
</dbReference>
<dbReference type="InterPro" id="IPR051134">
    <property type="entry name" value="PPP_phosphatase"/>
</dbReference>
<evidence type="ECO:0000313" key="12">
    <source>
        <dbReference type="Proteomes" id="UP000019763"/>
    </source>
</evidence>
<comment type="cofactor">
    <cofactor evidence="1">
        <name>Mn(2+)</name>
        <dbReference type="ChEBI" id="CHEBI:29035"/>
    </cofactor>
</comment>
<evidence type="ECO:0000256" key="8">
    <source>
        <dbReference type="PIRSR" id="PIRSR033096-1"/>
    </source>
</evidence>
<dbReference type="GO" id="GO:0046872">
    <property type="term" value="F:metal ion binding"/>
    <property type="evidence" value="ECO:0007669"/>
    <property type="project" value="UniProtKB-KW"/>
</dbReference>
<evidence type="ECO:0000259" key="10">
    <source>
        <dbReference type="SMART" id="SM00156"/>
    </source>
</evidence>
<evidence type="ECO:0000256" key="4">
    <source>
        <dbReference type="ARBA" id="ARBA00022723"/>
    </source>
</evidence>
<dbReference type="SUPFAM" id="SSF48452">
    <property type="entry name" value="TPR-like"/>
    <property type="match status" value="1"/>
</dbReference>
<dbReference type="OrthoDB" id="445564at2759"/>
<gene>
    <name evidence="11" type="ORF">GNI_059440</name>
</gene>
<keyword evidence="7" id="KW-0464">Manganese</keyword>
<dbReference type="Proteomes" id="UP000019763">
    <property type="component" value="Unassembled WGS sequence"/>
</dbReference>
<name>A0A023B8K1_GRENI</name>
<dbReference type="OMA" id="IHKKYAF"/>
<protein>
    <recommendedName>
        <fullName evidence="3">protein-serine/threonine phosphatase</fullName>
        <ecNumber evidence="3">3.1.3.16</ecNumber>
    </recommendedName>
</protein>
<comment type="caution">
    <text evidence="11">The sequence shown here is derived from an EMBL/GenBank/DDBJ whole genome shotgun (WGS) entry which is preliminary data.</text>
</comment>
<dbReference type="EMBL" id="AFNH02000452">
    <property type="protein sequence ID" value="EZG69140.1"/>
    <property type="molecule type" value="Genomic_DNA"/>
</dbReference>
<dbReference type="PROSITE" id="PS50005">
    <property type="entry name" value="TPR"/>
    <property type="match status" value="1"/>
</dbReference>
<feature type="repeat" description="TPR" evidence="9">
    <location>
        <begin position="121"/>
        <end position="154"/>
    </location>
</feature>
<feature type="active site" description="Proton donor/acceptor" evidence="8">
    <location>
        <position position="341"/>
    </location>
</feature>
<keyword evidence="6" id="KW-0378">Hydrolase</keyword>
<reference evidence="11" key="1">
    <citation type="submission" date="2013-12" db="EMBL/GenBank/DDBJ databases">
        <authorList>
            <person name="Omoto C.K."/>
            <person name="Sibley D."/>
            <person name="Venepally P."/>
            <person name="Hadjithomas M."/>
            <person name="Karamycheva S."/>
            <person name="Brunk B."/>
            <person name="Roos D."/>
            <person name="Caler E."/>
            <person name="Lorenzi H."/>
        </authorList>
    </citation>
    <scope>NUCLEOTIDE SEQUENCE</scope>
</reference>
<evidence type="ECO:0000256" key="3">
    <source>
        <dbReference type="ARBA" id="ARBA00013081"/>
    </source>
</evidence>
<feature type="domain" description="Serine/threonine specific protein phosphatases" evidence="10">
    <location>
        <begin position="241"/>
        <end position="510"/>
    </location>
</feature>
<keyword evidence="9" id="KW-0802">TPR repeat</keyword>
<dbReference type="Gene3D" id="1.25.40.10">
    <property type="entry name" value="Tetratricopeptide repeat domain"/>
    <property type="match status" value="1"/>
</dbReference>
<dbReference type="RefSeq" id="XP_011134471.1">
    <property type="nucleotide sequence ID" value="XM_011136169.1"/>
</dbReference>
<evidence type="ECO:0000256" key="2">
    <source>
        <dbReference type="ARBA" id="ARBA00008786"/>
    </source>
</evidence>
<evidence type="ECO:0000256" key="1">
    <source>
        <dbReference type="ARBA" id="ARBA00001936"/>
    </source>
</evidence>
<keyword evidence="12" id="KW-1185">Reference proteome</keyword>
<dbReference type="SMART" id="SM00028">
    <property type="entry name" value="TPR"/>
    <property type="match status" value="3"/>
</dbReference>
<dbReference type="SMART" id="SM00156">
    <property type="entry name" value="PP2Ac"/>
    <property type="match status" value="1"/>
</dbReference>
<keyword evidence="4" id="KW-0479">Metal-binding</keyword>
<evidence type="ECO:0000256" key="6">
    <source>
        <dbReference type="ARBA" id="ARBA00022801"/>
    </source>
</evidence>
<dbReference type="EC" id="3.1.3.16" evidence="3"/>
<comment type="similarity">
    <text evidence="2">Belongs to the PPP phosphatase family. PP-5 (PP-T) subfamily.</text>
</comment>
<evidence type="ECO:0000313" key="11">
    <source>
        <dbReference type="EMBL" id="EZG69140.1"/>
    </source>
</evidence>
<dbReference type="GeneID" id="22912172"/>
<dbReference type="eggNOG" id="KOG0376">
    <property type="taxonomic scope" value="Eukaryota"/>
</dbReference>
<dbReference type="Pfam" id="PF08321">
    <property type="entry name" value="PPP5"/>
    <property type="match status" value="1"/>
</dbReference>
<dbReference type="InterPro" id="IPR006186">
    <property type="entry name" value="Ser/Thr-sp_prot-phosphatase"/>
</dbReference>
<proteinExistence type="inferred from homology"/>
<dbReference type="PANTHER" id="PTHR45668:SF5">
    <property type="entry name" value="SERINE_THREONINE-PROTEIN PHOSPHATASE 5"/>
    <property type="match status" value="1"/>
</dbReference>
<dbReference type="Gene3D" id="3.60.21.10">
    <property type="match status" value="1"/>
</dbReference>
<dbReference type="InterPro" id="IPR029052">
    <property type="entry name" value="Metallo-depent_PP-like"/>
</dbReference>
<dbReference type="PANTHER" id="PTHR45668">
    <property type="entry name" value="SERINE/THREONINE-PROTEIN PHOSPHATASE 5-RELATED"/>
    <property type="match status" value="1"/>
</dbReference>
<dbReference type="AlphaFoldDB" id="A0A023B8K1"/>